<comment type="caution">
    <text evidence="2">The sequence shown here is derived from an EMBL/GenBank/DDBJ whole genome shotgun (WGS) entry which is preliminary data.</text>
</comment>
<dbReference type="RefSeq" id="WP_326840404.1">
    <property type="nucleotide sequence ID" value="NZ_SVNY01000003.1"/>
</dbReference>
<dbReference type="InterPro" id="IPR050483">
    <property type="entry name" value="CoA-transferase_III_domain"/>
</dbReference>
<dbReference type="AlphaFoldDB" id="A0A928KXQ4"/>
<protein>
    <submittedName>
        <fullName evidence="2">CoA transferase</fullName>
    </submittedName>
</protein>
<keyword evidence="1 2" id="KW-0808">Transferase</keyword>
<dbReference type="GO" id="GO:0008410">
    <property type="term" value="F:CoA-transferase activity"/>
    <property type="evidence" value="ECO:0007669"/>
    <property type="project" value="TreeGrafter"/>
</dbReference>
<dbReference type="InterPro" id="IPR003673">
    <property type="entry name" value="CoA-Trfase_fam_III"/>
</dbReference>
<dbReference type="InterPro" id="IPR044855">
    <property type="entry name" value="CoA-Trfase_III_dom3_sf"/>
</dbReference>
<organism evidence="2 3">
    <name type="scientific">Faecalispora sporosphaeroides</name>
    <dbReference type="NCBI Taxonomy" id="1549"/>
    <lineage>
        <taxon>Bacteria</taxon>
        <taxon>Bacillati</taxon>
        <taxon>Bacillota</taxon>
        <taxon>Clostridia</taxon>
        <taxon>Eubacteriales</taxon>
        <taxon>Oscillospiraceae</taxon>
        <taxon>Faecalispora</taxon>
    </lineage>
</organism>
<gene>
    <name evidence="2" type="ORF">E7512_08275</name>
</gene>
<dbReference type="InterPro" id="IPR023606">
    <property type="entry name" value="CoA-Trfase_III_dom_1_sf"/>
</dbReference>
<dbReference type="Gene3D" id="3.40.50.10540">
    <property type="entry name" value="Crotonobetainyl-coa:carnitine coa-transferase, domain 1"/>
    <property type="match status" value="1"/>
</dbReference>
<name>A0A928KXQ4_9FIRM</name>
<sequence length="400" mass="44346">MKPMENIRVVELSTMLAGPMTARILAEWGADVIKVESVNGDAWRKQAGTTLSPCTKDANPNFDVQNMNKRFVCLNLRTEAGRDAIMRLLSGADIFITNYRVQALEPMGLTYEQLKKSFPRLIHASVLGYGSEGPESSRPGYDYTVFFARTGLMADLAPAGGPPLIPVGGIGDHSVAVALSGGIAAALYQRSVTGEGDKVDVSLLQAGTFINCTGILNGFNGRKLPRDRYDCGHAGSNTYQGADGEWFYLAIIDYRRFPEFCQVIGMPEIAADPRFSTSEAYYENRSELTRILDKKFAEQPVSYWHELLDAHDLPHEVLHHFKDVPYDPQVQANHYTYFYEYSDGTKTVFSNGPVHFGSIDPSAIPCRTSGSIGRDTDEVLKEIGYTQEQINAMRRSEEIK</sequence>
<dbReference type="PANTHER" id="PTHR48207">
    <property type="entry name" value="SUCCINATE--HYDROXYMETHYLGLUTARATE COA-TRANSFERASE"/>
    <property type="match status" value="1"/>
</dbReference>
<reference evidence="2" key="1">
    <citation type="submission" date="2019-04" db="EMBL/GenBank/DDBJ databases">
        <title>Evolution of Biomass-Degrading Anaerobic Consortia Revealed by Metagenomics.</title>
        <authorList>
            <person name="Peng X."/>
        </authorList>
    </citation>
    <scope>NUCLEOTIDE SEQUENCE</scope>
    <source>
        <strain evidence="2">SIG551</strain>
    </source>
</reference>
<dbReference type="PANTHER" id="PTHR48207:SF3">
    <property type="entry name" value="SUCCINATE--HYDROXYMETHYLGLUTARATE COA-TRANSFERASE"/>
    <property type="match status" value="1"/>
</dbReference>
<dbReference type="Proteomes" id="UP000754750">
    <property type="component" value="Unassembled WGS sequence"/>
</dbReference>
<dbReference type="Pfam" id="PF02515">
    <property type="entry name" value="CoA_transf_3"/>
    <property type="match status" value="1"/>
</dbReference>
<evidence type="ECO:0000313" key="3">
    <source>
        <dbReference type="Proteomes" id="UP000754750"/>
    </source>
</evidence>
<dbReference type="Gene3D" id="3.30.1540.10">
    <property type="entry name" value="formyl-coa transferase, domain 3"/>
    <property type="match status" value="1"/>
</dbReference>
<evidence type="ECO:0000256" key="1">
    <source>
        <dbReference type="ARBA" id="ARBA00022679"/>
    </source>
</evidence>
<dbReference type="SUPFAM" id="SSF89796">
    <property type="entry name" value="CoA-transferase family III (CaiB/BaiF)"/>
    <property type="match status" value="1"/>
</dbReference>
<evidence type="ECO:0000313" key="2">
    <source>
        <dbReference type="EMBL" id="MBE6833559.1"/>
    </source>
</evidence>
<accession>A0A928KXQ4</accession>
<dbReference type="EMBL" id="SVNY01000003">
    <property type="protein sequence ID" value="MBE6833559.1"/>
    <property type="molecule type" value="Genomic_DNA"/>
</dbReference>
<proteinExistence type="predicted"/>